<proteinExistence type="predicted"/>
<organism evidence="1 2">
    <name type="scientific">Pandoravirus salinus</name>
    <dbReference type="NCBI Taxonomy" id="1349410"/>
    <lineage>
        <taxon>Viruses</taxon>
        <taxon>Pandoravirus</taxon>
    </lineage>
</organism>
<evidence type="ECO:0000313" key="1">
    <source>
        <dbReference type="EMBL" id="AGO85512.1"/>
    </source>
</evidence>
<keyword evidence="2" id="KW-1185">Reference proteome</keyword>
<dbReference type="GeneID" id="16607299"/>
<gene>
    <name evidence="1" type="ORF">psal_cds_1210</name>
</gene>
<protein>
    <submittedName>
        <fullName evidence="1">Uncharacterized protein</fullName>
    </submittedName>
</protein>
<accession>S4W494</accession>
<reference evidence="1 2" key="1">
    <citation type="journal article" date="2013" name="Science">
        <title>Pandoraviruses: amoeba viruses with genomes up to 2.5 Mb reaching that of parasitic eukaryotes.</title>
        <authorList>
            <person name="Philippe N."/>
            <person name="Legendre M."/>
            <person name="Doutre G."/>
            <person name="Coute Y."/>
            <person name="Poirot O."/>
            <person name="Lescot M."/>
            <person name="Arslan D."/>
            <person name="Seltzer V."/>
            <person name="Bertaux L."/>
            <person name="Bruley C."/>
            <person name="Garin J."/>
            <person name="Claverie J.M."/>
            <person name="Abergel C."/>
        </authorList>
    </citation>
    <scope>NUCLEOTIDE SEQUENCE [LARGE SCALE GENOMIC DNA]</scope>
</reference>
<name>S4W494_9VIRU</name>
<dbReference type="Proteomes" id="UP000204584">
    <property type="component" value="Segment"/>
</dbReference>
<dbReference type="RefSeq" id="YP_008438591.1">
    <property type="nucleotide sequence ID" value="NC_022098.1"/>
</dbReference>
<dbReference type="KEGG" id="vg:16607299"/>
<evidence type="ECO:0000313" key="2">
    <source>
        <dbReference type="Proteomes" id="UP000204584"/>
    </source>
</evidence>
<dbReference type="EMBL" id="KC977571">
    <property type="protein sequence ID" value="AGO85512.1"/>
    <property type="molecule type" value="Genomic_DNA"/>
</dbReference>
<sequence>MATDTRAVPDPAQSTTLAIAECLPSLVMEAIFDAYLQVASPPGCAAAACRRRWLARHAPLVGAPEFCRAARRFARVWLPRLPSVRTVCAVPLVSSWQGCDLGAPWLDGAGTLTLVGSRDCGGKNAAACDIVAGMRGQVDWLYVARILDRLAGRTCCNVMPDCGASVHTATLSGETAAKAVDAIVAAHTHDPRRRHQSAAILIEACDRYMDGGNVQAADGRRDNVARFVDSIGAAKRCGIHVVATVSSALAFAGGLCLLRAAADRFVLVAPDAGRRLDVATLFAPLTGHPASTLLALMAVVDRYDAIVFERTVAPSSESVSAWVRRQKHR</sequence>